<name>A0A507BI18_9PEZI</name>
<dbReference type="RefSeq" id="XP_030998029.1">
    <property type="nucleotide sequence ID" value="XM_031138324.1"/>
</dbReference>
<dbReference type="InParanoid" id="A0A507BI18"/>
<feature type="region of interest" description="Disordered" evidence="1">
    <location>
        <begin position="225"/>
        <end position="251"/>
    </location>
</feature>
<dbReference type="Proteomes" id="UP000319257">
    <property type="component" value="Unassembled WGS sequence"/>
</dbReference>
<evidence type="ECO:0000313" key="3">
    <source>
        <dbReference type="Proteomes" id="UP000319257"/>
    </source>
</evidence>
<feature type="region of interest" description="Disordered" evidence="1">
    <location>
        <begin position="364"/>
        <end position="408"/>
    </location>
</feature>
<sequence>MDHKRPAAATFGGQSAKRVKKEIKGEGNFDRKIDLSSIPMAPKVEKKPKLENKPPTDYKPFNLAIQHGQQENRKARSRRGFWGNSIKVNRGNGDLISAHYNQREKTVEFTCSRGDASLATWDTEDVEREVFERLNKAHFDVVPVGGWGFLGELLDPDWFYPQALQPYTLKVVVDVEWGTVAVQEAAALAGIATRRLMRMVAEPQIPRANSTLRAGQQTYDAVERLGGNTEPAPQSQNTSDSKVESSAAIKAEQSIQKLEETALNTSKEIAQDPATPTSPEVHGQPVAPEVKAPVLPTVDRPPPLTDSAVLATEGAMPPQPMSFVDSMKVLADKLEADRSPRLTNRPLFSFGSWPGTHVGGGSFTPVNAKPVAEDQAPAADSSAFAGPTNSAIGLGSEENAAEASSVTK</sequence>
<dbReference type="AlphaFoldDB" id="A0A507BI18"/>
<dbReference type="OrthoDB" id="4562111at2759"/>
<feature type="compositionally biased region" description="Polar residues" evidence="1">
    <location>
        <begin position="231"/>
        <end position="240"/>
    </location>
</feature>
<accession>A0A507BI18</accession>
<organism evidence="2 3">
    <name type="scientific">Thyridium curvatum</name>
    <dbReference type="NCBI Taxonomy" id="1093900"/>
    <lineage>
        <taxon>Eukaryota</taxon>
        <taxon>Fungi</taxon>
        <taxon>Dikarya</taxon>
        <taxon>Ascomycota</taxon>
        <taxon>Pezizomycotina</taxon>
        <taxon>Sordariomycetes</taxon>
        <taxon>Sordariomycetidae</taxon>
        <taxon>Thyridiales</taxon>
        <taxon>Thyridiaceae</taxon>
        <taxon>Thyridium</taxon>
    </lineage>
</organism>
<reference evidence="2 3" key="1">
    <citation type="submission" date="2019-06" db="EMBL/GenBank/DDBJ databases">
        <title>Draft genome sequence of the filamentous fungus Phialemoniopsis curvata isolated from diesel fuel.</title>
        <authorList>
            <person name="Varaljay V.A."/>
            <person name="Lyon W.J."/>
            <person name="Crouch A.L."/>
            <person name="Drake C.E."/>
            <person name="Hollomon J.M."/>
            <person name="Nadeau L.J."/>
            <person name="Nunn H.S."/>
            <person name="Stevenson B.S."/>
            <person name="Bojanowski C.L."/>
            <person name="Crookes-Goodson W.J."/>
        </authorList>
    </citation>
    <scope>NUCLEOTIDE SEQUENCE [LARGE SCALE GENOMIC DNA]</scope>
    <source>
        <strain evidence="2 3">D216</strain>
    </source>
</reference>
<feature type="compositionally biased region" description="Basic and acidic residues" evidence="1">
    <location>
        <begin position="22"/>
        <end position="34"/>
    </location>
</feature>
<keyword evidence="3" id="KW-1185">Reference proteome</keyword>
<dbReference type="GeneID" id="41971414"/>
<proteinExistence type="predicted"/>
<comment type="caution">
    <text evidence="2">The sequence shown here is derived from an EMBL/GenBank/DDBJ whole genome shotgun (WGS) entry which is preliminary data.</text>
</comment>
<protein>
    <submittedName>
        <fullName evidence="2">Uncharacterized protein</fullName>
    </submittedName>
</protein>
<evidence type="ECO:0000256" key="1">
    <source>
        <dbReference type="SAM" id="MobiDB-lite"/>
    </source>
</evidence>
<gene>
    <name evidence="2" type="ORF">E0L32_003967</name>
</gene>
<dbReference type="EMBL" id="SKBQ01000018">
    <property type="protein sequence ID" value="TPX16318.1"/>
    <property type="molecule type" value="Genomic_DNA"/>
</dbReference>
<feature type="region of interest" description="Disordered" evidence="1">
    <location>
        <begin position="1"/>
        <end position="58"/>
    </location>
</feature>
<evidence type="ECO:0000313" key="2">
    <source>
        <dbReference type="EMBL" id="TPX16318.1"/>
    </source>
</evidence>
<feature type="compositionally biased region" description="Basic and acidic residues" evidence="1">
    <location>
        <begin position="43"/>
        <end position="56"/>
    </location>
</feature>